<dbReference type="Pfam" id="PF12833">
    <property type="entry name" value="HTH_18"/>
    <property type="match status" value="1"/>
</dbReference>
<dbReference type="AlphaFoldDB" id="A0A2A2I5K6"/>
<gene>
    <name evidence="5" type="ORF">CF392_04555</name>
</gene>
<keyword evidence="6" id="KW-1185">Reference proteome</keyword>
<evidence type="ECO:0000256" key="3">
    <source>
        <dbReference type="ARBA" id="ARBA00023163"/>
    </source>
</evidence>
<organism evidence="5 6">
    <name type="scientific">Tamilnaduibacter salinus</name>
    <dbReference type="NCBI Taxonomy" id="1484056"/>
    <lineage>
        <taxon>Bacteria</taxon>
        <taxon>Pseudomonadati</taxon>
        <taxon>Pseudomonadota</taxon>
        <taxon>Gammaproteobacteria</taxon>
        <taxon>Pseudomonadales</taxon>
        <taxon>Marinobacteraceae</taxon>
        <taxon>Tamilnaduibacter</taxon>
    </lineage>
</organism>
<evidence type="ECO:0000313" key="5">
    <source>
        <dbReference type="EMBL" id="PAV26678.1"/>
    </source>
</evidence>
<sequence length="337" mass="37938">MASPRGVSYDVPVISAAYARRFLDFMESRGVGSRALLDGSQLSEQMLGQPERFLSINQLHRLFDEAQSAIQDERMPFQFGQRLDLEAHGLLGFAFIRHEGYQELVSRIVQYLRVCLPIMDMEVSRRGPGLSIRLVDNWHLGEQRSFISRIYMGSIHTLASLACDHLEFELDSGTALPIDDWEAISPGTRFRFGAEQCRAILPLPSGPIRSDAGGMASVMAESPLDDEPTQGRVVDLVGQVREHIMTNLGRECTLDRAAQSLKMSARALRHHLKLAGVSFRSMRNDIRFHYATRYLTETSVPLEVIANKLGFSDQASFTRAYRSWKGRTPGEVRRHGE</sequence>
<comment type="caution">
    <text evidence="5">The sequence shown here is derived from an EMBL/GenBank/DDBJ whole genome shotgun (WGS) entry which is preliminary data.</text>
</comment>
<protein>
    <submittedName>
        <fullName evidence="5">AraC family transcriptional regulator</fullName>
    </submittedName>
</protein>
<evidence type="ECO:0000313" key="6">
    <source>
        <dbReference type="Proteomes" id="UP000218332"/>
    </source>
</evidence>
<dbReference type="Pfam" id="PF12625">
    <property type="entry name" value="Arabinose_bd"/>
    <property type="match status" value="1"/>
</dbReference>
<dbReference type="InterPro" id="IPR018060">
    <property type="entry name" value="HTH_AraC"/>
</dbReference>
<keyword evidence="3" id="KW-0804">Transcription</keyword>
<dbReference type="Proteomes" id="UP000218332">
    <property type="component" value="Unassembled WGS sequence"/>
</dbReference>
<dbReference type="SUPFAM" id="SSF46689">
    <property type="entry name" value="Homeodomain-like"/>
    <property type="match status" value="1"/>
</dbReference>
<keyword evidence="2" id="KW-0238">DNA-binding</keyword>
<dbReference type="Gene3D" id="1.10.10.60">
    <property type="entry name" value="Homeodomain-like"/>
    <property type="match status" value="1"/>
</dbReference>
<dbReference type="GO" id="GO:0003700">
    <property type="term" value="F:DNA-binding transcription factor activity"/>
    <property type="evidence" value="ECO:0007669"/>
    <property type="project" value="InterPro"/>
</dbReference>
<proteinExistence type="predicted"/>
<dbReference type="InterPro" id="IPR032687">
    <property type="entry name" value="AraC-type_N"/>
</dbReference>
<dbReference type="InterPro" id="IPR009057">
    <property type="entry name" value="Homeodomain-like_sf"/>
</dbReference>
<keyword evidence="1" id="KW-0805">Transcription regulation</keyword>
<dbReference type="GO" id="GO:0000976">
    <property type="term" value="F:transcription cis-regulatory region binding"/>
    <property type="evidence" value="ECO:0007669"/>
    <property type="project" value="TreeGrafter"/>
</dbReference>
<evidence type="ECO:0000256" key="1">
    <source>
        <dbReference type="ARBA" id="ARBA00023015"/>
    </source>
</evidence>
<evidence type="ECO:0000259" key="4">
    <source>
        <dbReference type="PROSITE" id="PS01124"/>
    </source>
</evidence>
<evidence type="ECO:0000256" key="2">
    <source>
        <dbReference type="ARBA" id="ARBA00023125"/>
    </source>
</evidence>
<reference evidence="5 6" key="1">
    <citation type="submission" date="2017-07" db="EMBL/GenBank/DDBJ databases">
        <title>Tamlnaduibacter salinus (Mi-7) genome sequencing.</title>
        <authorList>
            <person name="Verma A."/>
            <person name="Krishnamurthi S."/>
        </authorList>
    </citation>
    <scope>NUCLEOTIDE SEQUENCE [LARGE SCALE GENOMIC DNA]</scope>
    <source>
        <strain evidence="5 6">Mi-7</strain>
    </source>
</reference>
<dbReference type="RefSeq" id="WP_095610284.1">
    <property type="nucleotide sequence ID" value="NZ_NMPM01000017.1"/>
</dbReference>
<dbReference type="PANTHER" id="PTHR47894:SF1">
    <property type="entry name" value="HTH-TYPE TRANSCRIPTIONAL REGULATOR VQSM"/>
    <property type="match status" value="1"/>
</dbReference>
<dbReference type="EMBL" id="NMPM01000017">
    <property type="protein sequence ID" value="PAV26678.1"/>
    <property type="molecule type" value="Genomic_DNA"/>
</dbReference>
<dbReference type="PANTHER" id="PTHR47894">
    <property type="entry name" value="HTH-TYPE TRANSCRIPTIONAL REGULATOR GADX"/>
    <property type="match status" value="1"/>
</dbReference>
<feature type="domain" description="HTH araC/xylS-type" evidence="4">
    <location>
        <begin position="238"/>
        <end position="335"/>
    </location>
</feature>
<dbReference type="PROSITE" id="PS01124">
    <property type="entry name" value="HTH_ARAC_FAMILY_2"/>
    <property type="match status" value="1"/>
</dbReference>
<dbReference type="SMART" id="SM00342">
    <property type="entry name" value="HTH_ARAC"/>
    <property type="match status" value="1"/>
</dbReference>
<accession>A0A2A2I5K6</accession>
<dbReference type="GO" id="GO:0005829">
    <property type="term" value="C:cytosol"/>
    <property type="evidence" value="ECO:0007669"/>
    <property type="project" value="TreeGrafter"/>
</dbReference>
<name>A0A2A2I5K6_9GAMM</name>